<evidence type="ECO:0000256" key="2">
    <source>
        <dbReference type="ARBA" id="ARBA00011900"/>
    </source>
</evidence>
<organism evidence="8 9">
    <name type="scientific">Candidatus Tanganyikabacteria bacterium</name>
    <dbReference type="NCBI Taxonomy" id="2961651"/>
    <lineage>
        <taxon>Bacteria</taxon>
        <taxon>Bacillati</taxon>
        <taxon>Candidatus Sericytochromatia</taxon>
        <taxon>Candidatus Tanganyikabacteria</taxon>
    </lineage>
</organism>
<dbReference type="PROSITE" id="PS00092">
    <property type="entry name" value="N6_MTASE"/>
    <property type="match status" value="1"/>
</dbReference>
<dbReference type="GO" id="GO:0003676">
    <property type="term" value="F:nucleic acid binding"/>
    <property type="evidence" value="ECO:0007669"/>
    <property type="project" value="InterPro"/>
</dbReference>
<dbReference type="EMBL" id="VGJX01000168">
    <property type="protein sequence ID" value="MBM3274271.1"/>
    <property type="molecule type" value="Genomic_DNA"/>
</dbReference>
<proteinExistence type="inferred from homology"/>
<keyword evidence="4" id="KW-0808">Transferase</keyword>
<dbReference type="GO" id="GO:0032259">
    <property type="term" value="P:methylation"/>
    <property type="evidence" value="ECO:0007669"/>
    <property type="project" value="UniProtKB-KW"/>
</dbReference>
<feature type="domain" description="Type II methyltransferase M.TaqI-like" evidence="7">
    <location>
        <begin position="83"/>
        <end position="191"/>
    </location>
</feature>
<dbReference type="GO" id="GO:0009007">
    <property type="term" value="F:site-specific DNA-methyltransferase (adenine-specific) activity"/>
    <property type="evidence" value="ECO:0007669"/>
    <property type="project" value="UniProtKB-EC"/>
</dbReference>
<dbReference type="SUPFAM" id="SSF53335">
    <property type="entry name" value="S-adenosyl-L-methionine-dependent methyltransferases"/>
    <property type="match status" value="1"/>
</dbReference>
<name>A0A937X1I0_9BACT</name>
<dbReference type="GO" id="GO:0006304">
    <property type="term" value="P:DNA modification"/>
    <property type="evidence" value="ECO:0007669"/>
    <property type="project" value="InterPro"/>
</dbReference>
<keyword evidence="3 8" id="KW-0489">Methyltransferase</keyword>
<evidence type="ECO:0000256" key="6">
    <source>
        <dbReference type="ARBA" id="ARBA00047942"/>
    </source>
</evidence>
<evidence type="ECO:0000256" key="4">
    <source>
        <dbReference type="ARBA" id="ARBA00022679"/>
    </source>
</evidence>
<dbReference type="InterPro" id="IPR050953">
    <property type="entry name" value="N4_N6_ade-DNA_methylase"/>
</dbReference>
<sequence length="443" mass="47585">MALGQVFTPPALADLVLARIPSTPERILDPSCGDGNFLAAAARRWPSARLFGFEADPAVAAQARERLPQAVIEVADALSLPVDPGFDLVAGNPPYAAAFRDADARSGSNGGALAALTRARLRADHVTVSGSFDLSVPFVERAVKWLRPGGWLALVVTNKILVKDYAAKLRAWLLAEVAIRELWDLAAAPAFPGVAIDVAILIAQRAARARSRIVLGCNNGSRESYNSSVIPGDRGRWEVFRTPPIAALLEAIEASARLSELENVTIRDGIQGRNYHRVAIVDCPCTTSTQNPTHSHGHPVVGVGRIERGGIRWDRTLKRGDQTYTNPHVAASGALLELAEAPKILVRGVARSLVAANCPQPAVPLVAVRAILGHSDPEALTRWLNHPLASFYLQVTCRSDRIPGGSYNVSKAWLQHFPAFQPARELHAHPRPAASAWLAAYGI</sequence>
<dbReference type="Pfam" id="PF07669">
    <property type="entry name" value="Eco57I"/>
    <property type="match status" value="1"/>
</dbReference>
<comment type="catalytic activity">
    <reaction evidence="6">
        <text>a 2'-deoxyadenosine in DNA + S-adenosyl-L-methionine = an N(6)-methyl-2'-deoxyadenosine in DNA + S-adenosyl-L-homocysteine + H(+)</text>
        <dbReference type="Rhea" id="RHEA:15197"/>
        <dbReference type="Rhea" id="RHEA-COMP:12418"/>
        <dbReference type="Rhea" id="RHEA-COMP:12419"/>
        <dbReference type="ChEBI" id="CHEBI:15378"/>
        <dbReference type="ChEBI" id="CHEBI:57856"/>
        <dbReference type="ChEBI" id="CHEBI:59789"/>
        <dbReference type="ChEBI" id="CHEBI:90615"/>
        <dbReference type="ChEBI" id="CHEBI:90616"/>
        <dbReference type="EC" id="2.1.1.72"/>
    </reaction>
</comment>
<comment type="similarity">
    <text evidence="1">Belongs to the N(4)/N(6)-methyltransferase family.</text>
</comment>
<dbReference type="InterPro" id="IPR029063">
    <property type="entry name" value="SAM-dependent_MTases_sf"/>
</dbReference>
<evidence type="ECO:0000256" key="1">
    <source>
        <dbReference type="ARBA" id="ARBA00006594"/>
    </source>
</evidence>
<evidence type="ECO:0000313" key="9">
    <source>
        <dbReference type="Proteomes" id="UP000703893"/>
    </source>
</evidence>
<gene>
    <name evidence="8" type="ORF">FJZ00_03905</name>
</gene>
<evidence type="ECO:0000256" key="5">
    <source>
        <dbReference type="ARBA" id="ARBA00022691"/>
    </source>
</evidence>
<dbReference type="EC" id="2.1.1.72" evidence="2"/>
<reference evidence="8 9" key="1">
    <citation type="submission" date="2019-03" db="EMBL/GenBank/DDBJ databases">
        <title>Lake Tanganyika Metagenome-Assembled Genomes (MAGs).</title>
        <authorList>
            <person name="Tran P."/>
        </authorList>
    </citation>
    <scope>NUCLEOTIDE SEQUENCE [LARGE SCALE GENOMIC DNA]</scope>
    <source>
        <strain evidence="8">K_DeepCast_65m_m2_236</strain>
    </source>
</reference>
<dbReference type="PRINTS" id="PR00507">
    <property type="entry name" value="N12N6MTFRASE"/>
</dbReference>
<accession>A0A937X1I0</accession>
<dbReference type="Gene3D" id="3.40.50.150">
    <property type="entry name" value="Vaccinia Virus protein VP39"/>
    <property type="match status" value="1"/>
</dbReference>
<dbReference type="CDD" id="cd02440">
    <property type="entry name" value="AdoMet_MTases"/>
    <property type="match status" value="1"/>
</dbReference>
<dbReference type="InterPro" id="IPR002052">
    <property type="entry name" value="DNA_methylase_N6_adenine_CS"/>
</dbReference>
<dbReference type="PANTHER" id="PTHR33841">
    <property type="entry name" value="DNA METHYLTRANSFERASE YEEA-RELATED"/>
    <property type="match status" value="1"/>
</dbReference>
<evidence type="ECO:0000256" key="3">
    <source>
        <dbReference type="ARBA" id="ARBA00022603"/>
    </source>
</evidence>
<evidence type="ECO:0000313" key="8">
    <source>
        <dbReference type="EMBL" id="MBM3274271.1"/>
    </source>
</evidence>
<keyword evidence="5" id="KW-0949">S-adenosyl-L-methionine</keyword>
<dbReference type="Proteomes" id="UP000703893">
    <property type="component" value="Unassembled WGS sequence"/>
</dbReference>
<dbReference type="PANTHER" id="PTHR33841:SF5">
    <property type="entry name" value="DNA METHYLASE (MODIFICATION METHYLASE) (METHYLTRANSFERASE)-RELATED"/>
    <property type="match status" value="1"/>
</dbReference>
<protein>
    <recommendedName>
        <fullName evidence="2">site-specific DNA-methyltransferase (adenine-specific)</fullName>
        <ecNumber evidence="2">2.1.1.72</ecNumber>
    </recommendedName>
</protein>
<dbReference type="AlphaFoldDB" id="A0A937X1I0"/>
<dbReference type="InterPro" id="IPR011639">
    <property type="entry name" value="MethylTrfase_TaqI-like_dom"/>
</dbReference>
<evidence type="ECO:0000259" key="7">
    <source>
        <dbReference type="Pfam" id="PF07669"/>
    </source>
</evidence>
<comment type="caution">
    <text evidence="8">The sequence shown here is derived from an EMBL/GenBank/DDBJ whole genome shotgun (WGS) entry which is preliminary data.</text>
</comment>